<keyword evidence="2" id="KW-1185">Reference proteome</keyword>
<gene>
    <name evidence="1" type="ORF">E0L32_005348</name>
</gene>
<dbReference type="InterPro" id="IPR011009">
    <property type="entry name" value="Kinase-like_dom_sf"/>
</dbReference>
<dbReference type="OrthoDB" id="4062651at2759"/>
<dbReference type="RefSeq" id="XP_030996367.1">
    <property type="nucleotide sequence ID" value="XM_031139860.1"/>
</dbReference>
<evidence type="ECO:0000313" key="2">
    <source>
        <dbReference type="Proteomes" id="UP000319257"/>
    </source>
</evidence>
<dbReference type="InParanoid" id="A0A507B6C9"/>
<dbReference type="AlphaFoldDB" id="A0A507B6C9"/>
<reference evidence="1 2" key="1">
    <citation type="submission" date="2019-06" db="EMBL/GenBank/DDBJ databases">
        <title>Draft genome sequence of the filamentous fungus Phialemoniopsis curvata isolated from diesel fuel.</title>
        <authorList>
            <person name="Varaljay V.A."/>
            <person name="Lyon W.J."/>
            <person name="Crouch A.L."/>
            <person name="Drake C.E."/>
            <person name="Hollomon J.M."/>
            <person name="Nadeau L.J."/>
            <person name="Nunn H.S."/>
            <person name="Stevenson B.S."/>
            <person name="Bojanowski C.L."/>
            <person name="Crookes-Goodson W.J."/>
        </authorList>
    </citation>
    <scope>NUCLEOTIDE SEQUENCE [LARGE SCALE GENOMIC DNA]</scope>
    <source>
        <strain evidence="1 2">D216</strain>
    </source>
</reference>
<name>A0A507B6C9_9PEZI</name>
<dbReference type="Gene3D" id="1.10.510.10">
    <property type="entry name" value="Transferase(Phosphotransferase) domain 1"/>
    <property type="match status" value="1"/>
</dbReference>
<evidence type="ECO:0008006" key="3">
    <source>
        <dbReference type="Google" id="ProtNLM"/>
    </source>
</evidence>
<evidence type="ECO:0000313" key="1">
    <source>
        <dbReference type="EMBL" id="TPX14656.1"/>
    </source>
</evidence>
<organism evidence="1 2">
    <name type="scientific">Thyridium curvatum</name>
    <dbReference type="NCBI Taxonomy" id="1093900"/>
    <lineage>
        <taxon>Eukaryota</taxon>
        <taxon>Fungi</taxon>
        <taxon>Dikarya</taxon>
        <taxon>Ascomycota</taxon>
        <taxon>Pezizomycotina</taxon>
        <taxon>Sordariomycetes</taxon>
        <taxon>Sordariomycetidae</taxon>
        <taxon>Thyridiales</taxon>
        <taxon>Thyridiaceae</taxon>
        <taxon>Thyridium</taxon>
    </lineage>
</organism>
<dbReference type="GeneID" id="41972795"/>
<proteinExistence type="predicted"/>
<protein>
    <recommendedName>
        <fullName evidence="3">Protein kinase domain-containing protein</fullName>
    </recommendedName>
</protein>
<dbReference type="EMBL" id="SKBQ01000027">
    <property type="protein sequence ID" value="TPX14656.1"/>
    <property type="molecule type" value="Genomic_DNA"/>
</dbReference>
<comment type="caution">
    <text evidence="1">The sequence shown here is derived from an EMBL/GenBank/DDBJ whole genome shotgun (WGS) entry which is preliminary data.</text>
</comment>
<accession>A0A507B6C9</accession>
<sequence length="341" mass="38420">MNVSTSIKNQRGQYTILKDLSRDHHCLVRREVDDAFLIASLFDLGAKPETRYLAAIMGREWGPEMVNNLLNHENLISVAGGMVDFEVSSDVEGRCFLLWDCCDAGSLDNMLQHPPVAPTDTGFLPESLCWHVLLSVLRALCWLHEGQRVDWSFDQTGNSDPFSGSGRSDAEEDEMKVRYTTTSYYTERIPWIPIQHGSISPANIHFQYPRRSETYGPCKLGNLEHCVVGHDISNDEPDLVALGRVLWRMMTGGHERLWNRCTYTHSWFRLDGCSDCGSASGPSGEEPNDYTRGLKLVVLTLLNSATFGTTTEECMVKALRAYSAWRKDSPDGQLYSDINDR</sequence>
<dbReference type="SUPFAM" id="SSF56112">
    <property type="entry name" value="Protein kinase-like (PK-like)"/>
    <property type="match status" value="1"/>
</dbReference>
<dbReference type="Proteomes" id="UP000319257">
    <property type="component" value="Unassembled WGS sequence"/>
</dbReference>
<dbReference type="STRING" id="1093900.A0A507B6C9"/>